<dbReference type="EMBL" id="JBIAZU010000009">
    <property type="protein sequence ID" value="MFF5297012.1"/>
    <property type="molecule type" value="Genomic_DNA"/>
</dbReference>
<feature type="chain" id="PRO_5045969916" evidence="1">
    <location>
        <begin position="24"/>
        <end position="247"/>
    </location>
</feature>
<keyword evidence="3" id="KW-1185">Reference proteome</keyword>
<evidence type="ECO:0000313" key="3">
    <source>
        <dbReference type="Proteomes" id="UP001602245"/>
    </source>
</evidence>
<protein>
    <submittedName>
        <fullName evidence="2">LamG-like jellyroll fold domain-containing protein</fullName>
    </submittedName>
</protein>
<feature type="signal peptide" evidence="1">
    <location>
        <begin position="1"/>
        <end position="23"/>
    </location>
</feature>
<dbReference type="Gene3D" id="2.60.120.200">
    <property type="match status" value="1"/>
</dbReference>
<comment type="caution">
    <text evidence="2">The sequence shown here is derived from an EMBL/GenBank/DDBJ whole genome shotgun (WGS) entry which is preliminary data.</text>
</comment>
<dbReference type="Pfam" id="PF13385">
    <property type="entry name" value="Laminin_G_3"/>
    <property type="match status" value="1"/>
</dbReference>
<accession>A0ABW6WUR8</accession>
<evidence type="ECO:0000313" key="2">
    <source>
        <dbReference type="EMBL" id="MFF5297012.1"/>
    </source>
</evidence>
<dbReference type="RefSeq" id="WP_020515879.1">
    <property type="nucleotide sequence ID" value="NZ_JBIAZU010000009.1"/>
</dbReference>
<organism evidence="2 3">
    <name type="scientific">Paractinoplanes globisporus</name>
    <dbReference type="NCBI Taxonomy" id="113565"/>
    <lineage>
        <taxon>Bacteria</taxon>
        <taxon>Bacillati</taxon>
        <taxon>Actinomycetota</taxon>
        <taxon>Actinomycetes</taxon>
        <taxon>Micromonosporales</taxon>
        <taxon>Micromonosporaceae</taxon>
        <taxon>Paractinoplanes</taxon>
    </lineage>
</organism>
<gene>
    <name evidence="2" type="ORF">ACFY35_46915</name>
</gene>
<dbReference type="InterPro" id="IPR013320">
    <property type="entry name" value="ConA-like_dom_sf"/>
</dbReference>
<keyword evidence="1" id="KW-0732">Signal</keyword>
<name>A0ABW6WUR8_9ACTN</name>
<proteinExistence type="predicted"/>
<evidence type="ECO:0000256" key="1">
    <source>
        <dbReference type="SAM" id="SignalP"/>
    </source>
</evidence>
<dbReference type="Proteomes" id="UP001602245">
    <property type="component" value="Unassembled WGS sequence"/>
</dbReference>
<dbReference type="SUPFAM" id="SSF49899">
    <property type="entry name" value="Concanavalin A-like lectins/glucanases"/>
    <property type="match status" value="1"/>
</dbReference>
<reference evidence="2 3" key="1">
    <citation type="submission" date="2024-10" db="EMBL/GenBank/DDBJ databases">
        <title>The Natural Products Discovery Center: Release of the First 8490 Sequenced Strains for Exploring Actinobacteria Biosynthetic Diversity.</title>
        <authorList>
            <person name="Kalkreuter E."/>
            <person name="Kautsar S.A."/>
            <person name="Yang D."/>
            <person name="Bader C.D."/>
            <person name="Teijaro C.N."/>
            <person name="Fluegel L."/>
            <person name="Davis C.M."/>
            <person name="Simpson J.R."/>
            <person name="Lauterbach L."/>
            <person name="Steele A.D."/>
            <person name="Gui C."/>
            <person name="Meng S."/>
            <person name="Li G."/>
            <person name="Viehrig K."/>
            <person name="Ye F."/>
            <person name="Su P."/>
            <person name="Kiefer A.F."/>
            <person name="Nichols A."/>
            <person name="Cepeda A.J."/>
            <person name="Yan W."/>
            <person name="Fan B."/>
            <person name="Jiang Y."/>
            <person name="Adhikari A."/>
            <person name="Zheng C.-J."/>
            <person name="Schuster L."/>
            <person name="Cowan T.M."/>
            <person name="Smanski M.J."/>
            <person name="Chevrette M.G."/>
            <person name="De Carvalho L.P.S."/>
            <person name="Shen B."/>
        </authorList>
    </citation>
    <scope>NUCLEOTIDE SEQUENCE [LARGE SCALE GENOMIC DNA]</scope>
    <source>
        <strain evidence="2 3">NPDC000087</strain>
    </source>
</reference>
<sequence length="247" mass="25130">MGSRWFAALLAIPAVAGPTPAPAVAGPAPAPAVVPDNGVVTARYTFNGRAGAILDESGHGHTLSVVSGQGGAVRSVVHGQGTALAFPAHCATAVCPHVALQSPSSADLNPGTRDIAYGADVLIVPGQTSKGQNIVQKGYSTTSSQWKLQVDGVAGRPSCVLVDDKKPRIRIVTSTVSVADGRWHAVSCRRAATTLTVLVDGVARGSTAVPAKLSVTNERPLSIGGKGAFADNDQFNGALDNVWVEIG</sequence>